<dbReference type="EMBL" id="NIBU01000006">
    <property type="protein sequence ID" value="PHM37728.1"/>
    <property type="molecule type" value="Genomic_DNA"/>
</dbReference>
<evidence type="ECO:0000313" key="3">
    <source>
        <dbReference type="EMBL" id="SIP74435.1"/>
    </source>
</evidence>
<dbReference type="AlphaFoldDB" id="A0A1N6N049"/>
<sequence>MTKIFKTPFAEHGDRVAITDEAQPDGTVSYGQGYGAAYGLDPNVNAAALNIEREKMNGIFHDITGAVGEVQTFGAAQWSSDAQPYPLRALVYHNQKIWQSRIDKNKTEPQAGNDWVELKADLTAADVGAYSKEESDKHFQVKGDYATNTALNGKLDKSSIVQTAGQSTNQIMSQKAVTDALSHAVSIDVLYPVGIVLWFAQDKNPNHLFSGTTWKYIGEHRTIRLAASNGSDVLSIGGSDSISLTASQMPVHHHSFNVSTESSGGHSHSRGSMNITGFFSVGAEAEPTQSYASGAFSNSTQQLNVGASSPGRKKVQTTLFRLNAAEAWSGETSYSNPHTHMVRGSTSNTGSGSNVNITNSYIMLMGWYRTA</sequence>
<name>A0A1N6N049_9GAMM</name>
<accession>A0A1N6N049</accession>
<protein>
    <submittedName>
        <fullName evidence="2">Phage tail protein</fullName>
    </submittedName>
</protein>
<reference evidence="2 5" key="3">
    <citation type="journal article" date="2017" name="Nat. Microbiol.">
        <title>Natural product diversity associated with the nematode symbionts Photorhabdus and Xenorhabdus.</title>
        <authorList>
            <person name="Tobias N.J."/>
            <person name="Wolff H."/>
            <person name="Djahanschiri B."/>
            <person name="Grundmann F."/>
            <person name="Kronenwerth M."/>
            <person name="Shi Y.M."/>
            <person name="Simonyi S."/>
            <person name="Grun P."/>
            <person name="Shapiro-Ilan D."/>
            <person name="Pidot S.J."/>
            <person name="Stinear T.P."/>
            <person name="Ebersberger I."/>
            <person name="Bode H.B."/>
        </authorList>
    </citation>
    <scope>NUCLEOTIDE SEQUENCE [LARGE SCALE GENOMIC DNA]</scope>
    <source>
        <strain evidence="2 5">DSM 16336</strain>
    </source>
</reference>
<evidence type="ECO:0000313" key="5">
    <source>
        <dbReference type="Proteomes" id="UP000224871"/>
    </source>
</evidence>
<dbReference type="Proteomes" id="UP000196435">
    <property type="component" value="Unassembled WGS sequence"/>
</dbReference>
<proteinExistence type="predicted"/>
<evidence type="ECO:0000313" key="4">
    <source>
        <dbReference type="Proteomes" id="UP000196435"/>
    </source>
</evidence>
<dbReference type="RefSeq" id="WP_086953785.1">
    <property type="nucleotide sequence ID" value="NZ_CAWNQC010000259.1"/>
</dbReference>
<gene>
    <name evidence="2" type="ORF">Xinn_00826</name>
    <name evidence="3" type="ORF">XIS1_620008</name>
</gene>
<dbReference type="Proteomes" id="UP000224871">
    <property type="component" value="Unassembled WGS sequence"/>
</dbReference>
<dbReference type="OrthoDB" id="9810174at2"/>
<keyword evidence="5" id="KW-1185">Reference proteome</keyword>
<dbReference type="InterPro" id="IPR053827">
    <property type="entry name" value="Gp10_C"/>
</dbReference>
<evidence type="ECO:0000313" key="2">
    <source>
        <dbReference type="EMBL" id="PHM37728.1"/>
    </source>
</evidence>
<dbReference type="EMBL" id="FTLG01000206">
    <property type="protein sequence ID" value="SIP74435.1"/>
    <property type="molecule type" value="Genomic_DNA"/>
</dbReference>
<reference evidence="3" key="2">
    <citation type="submission" date="2016-12" db="EMBL/GenBank/DDBJ databases">
        <authorList>
            <person name="Song W.-J."/>
            <person name="Kurnit D.M."/>
        </authorList>
    </citation>
    <scope>NUCLEOTIDE SEQUENCE [LARGE SCALE GENOMIC DNA]</scope>
    <source>
        <strain evidence="3">HGB1681</strain>
    </source>
</reference>
<dbReference type="Pfam" id="PF21939">
    <property type="entry name" value="Gp10_C"/>
    <property type="match status" value="1"/>
</dbReference>
<reference evidence="4" key="1">
    <citation type="submission" date="2016-12" db="EMBL/GenBank/DDBJ databases">
        <authorList>
            <person name="Gaudriault S."/>
        </authorList>
    </citation>
    <scope>NUCLEOTIDE SEQUENCE [LARGE SCALE GENOMIC DNA]</scope>
    <source>
        <strain evidence="4">HGB1681 (deposited as PTA-6826 in the American Type Culture Collection)</strain>
    </source>
</reference>
<organism evidence="3 4">
    <name type="scientific">Xenorhabdus innexi</name>
    <dbReference type="NCBI Taxonomy" id="290109"/>
    <lineage>
        <taxon>Bacteria</taxon>
        <taxon>Pseudomonadati</taxon>
        <taxon>Pseudomonadota</taxon>
        <taxon>Gammaproteobacteria</taxon>
        <taxon>Enterobacterales</taxon>
        <taxon>Morganellaceae</taxon>
        <taxon>Xenorhabdus</taxon>
    </lineage>
</organism>
<evidence type="ECO:0000259" key="1">
    <source>
        <dbReference type="Pfam" id="PF21939"/>
    </source>
</evidence>
<feature type="domain" description="Baseplate structural protein Gp10 C-terminal" evidence="1">
    <location>
        <begin position="187"/>
        <end position="370"/>
    </location>
</feature>